<keyword evidence="4" id="KW-1185">Reference proteome</keyword>
<comment type="caution">
    <text evidence="3">The sequence shown here is derived from an EMBL/GenBank/DDBJ whole genome shotgun (WGS) entry which is preliminary data.</text>
</comment>
<proteinExistence type="predicted"/>
<accession>A0ABU7MSL3</accession>
<dbReference type="SUPFAM" id="SSF46894">
    <property type="entry name" value="C-terminal effector domain of the bipartite response regulators"/>
    <property type="match status" value="1"/>
</dbReference>
<feature type="domain" description="HTH luxR-type" evidence="2">
    <location>
        <begin position="129"/>
        <end position="186"/>
    </location>
</feature>
<dbReference type="InterPro" id="IPR000792">
    <property type="entry name" value="Tscrpt_reg_LuxR_C"/>
</dbReference>
<feature type="compositionally biased region" description="Basic and acidic residues" evidence="1">
    <location>
        <begin position="27"/>
        <end position="39"/>
    </location>
</feature>
<dbReference type="InterPro" id="IPR036388">
    <property type="entry name" value="WH-like_DNA-bd_sf"/>
</dbReference>
<evidence type="ECO:0000259" key="2">
    <source>
        <dbReference type="SMART" id="SM00421"/>
    </source>
</evidence>
<sequence length="202" mass="21237">MTVSPFDAPPTSPRPAGPLGAAPGASRRAEAAAQRREAALARLTARRMPLPGQPGAPTPAPPAHGHPATVRRPLDDPRARGHMHLVTPAATTRPSPPAPSRPAPAFGGTHSAHPPTPEASSPGVVVRRRPGLTDREIQVLRTWLLTDSKIAVAEELTISIGTVNTHLTRIRAKYTAVDRTARTKAALAARAIQDGIMSLDEL</sequence>
<reference evidence="3 4" key="1">
    <citation type="submission" date="2024-01" db="EMBL/GenBank/DDBJ databases">
        <title>Draft genome sequence of Gordonia sp. PKS22-38.</title>
        <authorList>
            <person name="Suphannarot A."/>
            <person name="Mingma R."/>
        </authorList>
    </citation>
    <scope>NUCLEOTIDE SEQUENCE [LARGE SCALE GENOMIC DNA]</scope>
    <source>
        <strain evidence="3 4">PKS22-38</strain>
    </source>
</reference>
<dbReference type="EMBL" id="JAZDUE010000006">
    <property type="protein sequence ID" value="MEE4023126.1"/>
    <property type="molecule type" value="Genomic_DNA"/>
</dbReference>
<feature type="region of interest" description="Disordered" evidence="1">
    <location>
        <begin position="1"/>
        <end position="125"/>
    </location>
</feature>
<dbReference type="Gene3D" id="1.10.10.10">
    <property type="entry name" value="Winged helix-like DNA-binding domain superfamily/Winged helix DNA-binding domain"/>
    <property type="match status" value="1"/>
</dbReference>
<protein>
    <submittedName>
        <fullName evidence="3">Helix-turn-helix transcriptional regulator</fullName>
    </submittedName>
</protein>
<organism evidence="3 4">
    <name type="scientific">Gordonia prachuapensis</name>
    <dbReference type="NCBI Taxonomy" id="3115651"/>
    <lineage>
        <taxon>Bacteria</taxon>
        <taxon>Bacillati</taxon>
        <taxon>Actinomycetota</taxon>
        <taxon>Actinomycetes</taxon>
        <taxon>Mycobacteriales</taxon>
        <taxon>Gordoniaceae</taxon>
        <taxon>Gordonia</taxon>
    </lineage>
</organism>
<evidence type="ECO:0000313" key="4">
    <source>
        <dbReference type="Proteomes" id="UP001335729"/>
    </source>
</evidence>
<dbReference type="InterPro" id="IPR016032">
    <property type="entry name" value="Sig_transdc_resp-reg_C-effctor"/>
</dbReference>
<feature type="compositionally biased region" description="Low complexity" evidence="1">
    <location>
        <begin position="17"/>
        <end position="26"/>
    </location>
</feature>
<dbReference type="Pfam" id="PF00196">
    <property type="entry name" value="GerE"/>
    <property type="match status" value="1"/>
</dbReference>
<name>A0ABU7MSL3_9ACTN</name>
<feature type="compositionally biased region" description="Pro residues" evidence="1">
    <location>
        <begin position="7"/>
        <end position="16"/>
    </location>
</feature>
<feature type="compositionally biased region" description="Pro residues" evidence="1">
    <location>
        <begin position="51"/>
        <end position="64"/>
    </location>
</feature>
<evidence type="ECO:0000256" key="1">
    <source>
        <dbReference type="SAM" id="MobiDB-lite"/>
    </source>
</evidence>
<dbReference type="SMART" id="SM00421">
    <property type="entry name" value="HTH_LUXR"/>
    <property type="match status" value="1"/>
</dbReference>
<evidence type="ECO:0000313" key="3">
    <source>
        <dbReference type="EMBL" id="MEE4023126.1"/>
    </source>
</evidence>
<gene>
    <name evidence="3" type="ORF">V1Y59_08565</name>
</gene>
<dbReference type="Proteomes" id="UP001335729">
    <property type="component" value="Unassembled WGS sequence"/>
</dbReference>
<dbReference type="RefSeq" id="WP_330504406.1">
    <property type="nucleotide sequence ID" value="NZ_JAZDUE010000006.1"/>
</dbReference>